<accession>A0ABQ4DJV1</accession>
<name>A0ABQ4DJV1_9CELL</name>
<dbReference type="InterPro" id="IPR027417">
    <property type="entry name" value="P-loop_NTPase"/>
</dbReference>
<evidence type="ECO:0008006" key="3">
    <source>
        <dbReference type="Google" id="ProtNLM"/>
    </source>
</evidence>
<sequence>MTSYNFYGFLTVELVTTHRGWRRYFDNEYLRIARATTSSPRSATVRVELVDRLPLQQAGDVVHVTRFKRLFTYRTLVRGLDTDRVTVFFARHWVDRVYMNAIGVYLQAQVLEPVMYYKLLQQRVLLMHAAGVTKDGEAVLLPAYGGTGKTTLSIALLAQGYRFLGDDLLLVDTSDLTVHPYPRPLHIFTYNVRSLAGARIPLRHRVAVYTKNVLRFVLERVLRTEFLISTRIHADELFADDVFGQTAPVGGIAFLRKDGAPFTTVDVTDGNARELAAAIAESADLNDSLRDLLAGDTAFLTAFTELELDVIETLLRGTGRLTHVNSRALTDTDRARFAELTRGSA</sequence>
<evidence type="ECO:0000313" key="2">
    <source>
        <dbReference type="Proteomes" id="UP000614741"/>
    </source>
</evidence>
<gene>
    <name evidence="1" type="ORF">Cph01nite_13920</name>
</gene>
<dbReference type="Proteomes" id="UP000614741">
    <property type="component" value="Unassembled WGS sequence"/>
</dbReference>
<comment type="caution">
    <text evidence="1">The sequence shown here is derived from an EMBL/GenBank/DDBJ whole genome shotgun (WGS) entry which is preliminary data.</text>
</comment>
<dbReference type="Gene3D" id="3.40.50.300">
    <property type="entry name" value="P-loop containing nucleotide triphosphate hydrolases"/>
    <property type="match status" value="1"/>
</dbReference>
<dbReference type="EMBL" id="BONP01000006">
    <property type="protein sequence ID" value="GIG39630.1"/>
    <property type="molecule type" value="Genomic_DNA"/>
</dbReference>
<organism evidence="1 2">
    <name type="scientific">Cellulomonas phragmiteti</name>
    <dbReference type="NCBI Taxonomy" id="478780"/>
    <lineage>
        <taxon>Bacteria</taxon>
        <taxon>Bacillati</taxon>
        <taxon>Actinomycetota</taxon>
        <taxon>Actinomycetes</taxon>
        <taxon>Micrococcales</taxon>
        <taxon>Cellulomonadaceae</taxon>
        <taxon>Cellulomonas</taxon>
    </lineage>
</organism>
<protein>
    <recommendedName>
        <fullName evidence="3">HPr kinase</fullName>
    </recommendedName>
</protein>
<dbReference type="RefSeq" id="WP_203672631.1">
    <property type="nucleotide sequence ID" value="NZ_BONP01000006.1"/>
</dbReference>
<evidence type="ECO:0000313" key="1">
    <source>
        <dbReference type="EMBL" id="GIG39630.1"/>
    </source>
</evidence>
<dbReference type="SUPFAM" id="SSF53795">
    <property type="entry name" value="PEP carboxykinase-like"/>
    <property type="match status" value="1"/>
</dbReference>
<proteinExistence type="predicted"/>
<reference evidence="1 2" key="1">
    <citation type="submission" date="2021-01" db="EMBL/GenBank/DDBJ databases">
        <title>Whole genome shotgun sequence of Cellulomonas phragmiteti NBRC 110785.</title>
        <authorList>
            <person name="Komaki H."/>
            <person name="Tamura T."/>
        </authorList>
    </citation>
    <scope>NUCLEOTIDE SEQUENCE [LARGE SCALE GENOMIC DNA]</scope>
    <source>
        <strain evidence="1 2">NBRC 110785</strain>
    </source>
</reference>
<keyword evidence="2" id="KW-1185">Reference proteome</keyword>